<dbReference type="EMBL" id="LASW01000014">
    <property type="protein sequence ID" value="KKC00328.1"/>
    <property type="molecule type" value="Genomic_DNA"/>
</dbReference>
<feature type="transmembrane region" description="Helical" evidence="1">
    <location>
        <begin position="32"/>
        <end position="57"/>
    </location>
</feature>
<reference evidence="3 5" key="3">
    <citation type="submission" date="2016-12" db="EMBL/GenBank/DDBJ databases">
        <title>The new phylogeny of genus Mycobacterium.</title>
        <authorList>
            <person name="Tortoli E."/>
            <person name="Trovato A."/>
            <person name="Cirillo D.M."/>
        </authorList>
    </citation>
    <scope>NUCLEOTIDE SEQUENCE [LARGE SCALE GENOMIC DNA]</scope>
    <source>
        <strain evidence="3 5">DSM 44942</strain>
    </source>
</reference>
<dbReference type="InterPro" id="IPR021315">
    <property type="entry name" value="Gap/Sap"/>
</dbReference>
<name>A0A0F5N249_9MYCO</name>
<proteinExistence type="predicted"/>
<feature type="transmembrane region" description="Helical" evidence="1">
    <location>
        <begin position="124"/>
        <end position="149"/>
    </location>
</feature>
<protein>
    <recommendedName>
        <fullName evidence="6">GAP family protein</fullName>
    </recommendedName>
</protein>
<keyword evidence="1" id="KW-0812">Transmembrane</keyword>
<dbReference type="EMBL" id="MVHH01000032">
    <property type="protein sequence ID" value="OQZ95309.1"/>
    <property type="molecule type" value="Genomic_DNA"/>
</dbReference>
<organism evidence="2 4">
    <name type="scientific">Mycolicibacter arupensis</name>
    <dbReference type="NCBI Taxonomy" id="342002"/>
    <lineage>
        <taxon>Bacteria</taxon>
        <taxon>Bacillati</taxon>
        <taxon>Actinomycetota</taxon>
        <taxon>Actinomycetes</taxon>
        <taxon>Mycobacteriales</taxon>
        <taxon>Mycobacteriaceae</taxon>
        <taxon>Mycolicibacter</taxon>
    </lineage>
</organism>
<dbReference type="STRING" id="342002.BST15_14560"/>
<gene>
    <name evidence="3" type="ORF">BST15_14560</name>
    <name evidence="2" type="ORF">WR43_05420</name>
</gene>
<feature type="transmembrane region" description="Helical" evidence="1">
    <location>
        <begin position="161"/>
        <end position="183"/>
    </location>
</feature>
<reference evidence="2" key="2">
    <citation type="submission" date="2015-04" db="EMBL/GenBank/DDBJ databases">
        <title>Genome sequence of Mycobacterium arupense strain GUC1.</title>
        <authorList>
            <person name="Greninger A.L."/>
            <person name="Cunningham G."/>
            <person name="Chiu C.Y."/>
            <person name="Miller S."/>
        </authorList>
    </citation>
    <scope>NUCLEOTIDE SEQUENCE</scope>
    <source>
        <strain evidence="2">GUC1</strain>
    </source>
</reference>
<comment type="caution">
    <text evidence="2">The sequence shown here is derived from an EMBL/GenBank/DDBJ whole genome shotgun (WGS) entry which is preliminary data.</text>
</comment>
<evidence type="ECO:0000313" key="2">
    <source>
        <dbReference type="EMBL" id="KKC00328.1"/>
    </source>
</evidence>
<accession>A0A0F5N249</accession>
<dbReference type="Proteomes" id="UP000034416">
    <property type="component" value="Unassembled WGS sequence"/>
</dbReference>
<evidence type="ECO:0000256" key="1">
    <source>
        <dbReference type="SAM" id="Phobius"/>
    </source>
</evidence>
<dbReference type="PATRIC" id="fig|342002.3.peg.1877"/>
<evidence type="ECO:0000313" key="4">
    <source>
        <dbReference type="Proteomes" id="UP000034416"/>
    </source>
</evidence>
<evidence type="ECO:0000313" key="3">
    <source>
        <dbReference type="EMBL" id="OQZ95309.1"/>
    </source>
</evidence>
<dbReference type="Pfam" id="PF11139">
    <property type="entry name" value="SfLAP"/>
    <property type="match status" value="1"/>
</dbReference>
<dbReference type="OrthoDB" id="4627762at2"/>
<evidence type="ECO:0008006" key="6">
    <source>
        <dbReference type="Google" id="ProtNLM"/>
    </source>
</evidence>
<keyword evidence="5" id="KW-1185">Reference proteome</keyword>
<feature type="transmembrane region" description="Helical" evidence="1">
    <location>
        <begin position="203"/>
        <end position="223"/>
    </location>
</feature>
<dbReference type="RefSeq" id="WP_046188561.1">
    <property type="nucleotide sequence ID" value="NZ_JACKUJ010000049.1"/>
</dbReference>
<reference evidence="4" key="1">
    <citation type="submission" date="2015-04" db="EMBL/GenBank/DDBJ databases">
        <title>Genome sequence of Mycobacterium arupense GUC1.</title>
        <authorList>
            <person name="Greninger A.L."/>
            <person name="Cunningham G."/>
            <person name="Chiu C.Y."/>
            <person name="Miller S."/>
        </authorList>
    </citation>
    <scope>NUCLEOTIDE SEQUENCE [LARGE SCALE GENOMIC DNA]</scope>
    <source>
        <strain evidence="4">GUC1</strain>
    </source>
</reference>
<dbReference type="AlphaFoldDB" id="A0A0F5N249"/>
<dbReference type="Proteomes" id="UP000192327">
    <property type="component" value="Unassembled WGS sequence"/>
</dbReference>
<keyword evidence="1" id="KW-0472">Membrane</keyword>
<keyword evidence="1" id="KW-1133">Transmembrane helix</keyword>
<evidence type="ECO:0000313" key="5">
    <source>
        <dbReference type="Proteomes" id="UP000192327"/>
    </source>
</evidence>
<feature type="transmembrane region" description="Helical" evidence="1">
    <location>
        <begin position="69"/>
        <end position="92"/>
    </location>
</feature>
<sequence length="225" mass="23220">MWLALLVMAAATSVEPVRIGLTLLMLNRPRPALQLMAFLCGGFLMGTTGGLVVLLFLPPTVTEASGLTLPRVQVAIGALALLTAAVLAIRVITARRDGTRPAESASVPARMSARAQRLLRGRSLWVAGTAGLGIALPSLDYLAALAVIVASGAPTGTQVAALLTFNVVAFALVEIPLLAYLVVPEATHAVMAALNNWVRQRRPGQVAALLATVGGVLCTAGFLGL</sequence>